<evidence type="ECO:0000256" key="7">
    <source>
        <dbReference type="ARBA" id="ARBA00023237"/>
    </source>
</evidence>
<evidence type="ECO:0000256" key="9">
    <source>
        <dbReference type="RuleBase" id="RU003357"/>
    </source>
</evidence>
<protein>
    <submittedName>
        <fullName evidence="12">TonB-dependent receptor</fullName>
    </submittedName>
</protein>
<keyword evidence="13" id="KW-1185">Reference proteome</keyword>
<dbReference type="EMBL" id="JAJAPW010000004">
    <property type="protein sequence ID" value="MCB4799321.1"/>
    <property type="molecule type" value="Genomic_DNA"/>
</dbReference>
<evidence type="ECO:0000256" key="2">
    <source>
        <dbReference type="ARBA" id="ARBA00022448"/>
    </source>
</evidence>
<dbReference type="Proteomes" id="UP001139199">
    <property type="component" value="Unassembled WGS sequence"/>
</dbReference>
<sequence length="880" mass="99015">MIDQKRRLPIGLLQLKMWLIIFFAIFNTANSQNTLSKIQGEVQDENNMPIADATVVLKGTTYGVTTNVNGLYELNAPTGKYILKVSYLGYQQKEIVINLTANTLTLNVLLKESSENLNEVVVNGKNIEAVIVETRTATKSNMSLMNTPAAIVAVNRGILDQQGITNLQDAIRNVSGVTQAGNNYNIGDNLIIRGLDANYTLDGMYSGAGLGNSYNPTRSLTNVESIEVLKGPATGLYGMGSAGGVINFVEKKPLFQEHGLAEIKLGQWNHYRAMVDYTAPLSNKFAFRIVSASEAQDGYRDVSSDRFETYGALTFKSPSNKHNITLSGAVIQDAIDIDAIGDPVRLYTPGILSDYSWTSLVNDTQTDPDTGEYLGIQLTDEQRQILANSLNTLDGLEPYDIGDHSLITDIADPNKGKEYRVKLRYDINPIKNLTITNQLLYRTYESNFTRQTGALNYFYYQQSGVIHNGVRSPLIIDDVIYPLAARRQEYRHQETKEKAFQYFGDFKYDWNLGKVKGEHLLSVNYENRSLDYKYWSIWDADDSRAVTPVPYILDISDASTVASINGSFWNYDPVLRSDYKKGIEAYGVSFQEVLYLFDEKLTARLGVAFSNIAQDYENVYSDLPVYDFDDSGYTYNLGLTFRPIDQLSIFGNYAKGRTAYSITGSINEVDESNRDDSEALSVDLGIRFKTQDNSLLASLVAFNTARTNIGYSNPDYDEVDNADVPQYFYDREDRTKGIELDVNYYLSKKLSFNVNGTLQDPQTLTSGEVTTEQTKGVPKKYARFWTEYKHFFINSKNPLLINLGVRYEDERTIDGYSLTGAHINSYTVFDAGIGYNINNTWNLRLNIDNLLNEDYYSKAMFAGALPGETRNFELNVQYRF</sequence>
<dbReference type="InterPro" id="IPR039426">
    <property type="entry name" value="TonB-dep_rcpt-like"/>
</dbReference>
<dbReference type="InterPro" id="IPR008969">
    <property type="entry name" value="CarboxyPept-like_regulatory"/>
</dbReference>
<dbReference type="PANTHER" id="PTHR32552:SF90">
    <property type="entry name" value="METAL-PSEUDOPALINE RECEPTOR CNTO"/>
    <property type="match status" value="1"/>
</dbReference>
<gene>
    <name evidence="12" type="ORF">LG649_10710</name>
</gene>
<dbReference type="SUPFAM" id="SSF49464">
    <property type="entry name" value="Carboxypeptidase regulatory domain-like"/>
    <property type="match status" value="1"/>
</dbReference>
<dbReference type="Pfam" id="PF07715">
    <property type="entry name" value="Plug"/>
    <property type="match status" value="1"/>
</dbReference>
<dbReference type="AlphaFoldDB" id="A0A9X1I0R2"/>
<dbReference type="InterPro" id="IPR012910">
    <property type="entry name" value="Plug_dom"/>
</dbReference>
<dbReference type="GO" id="GO:0009279">
    <property type="term" value="C:cell outer membrane"/>
    <property type="evidence" value="ECO:0007669"/>
    <property type="project" value="UniProtKB-SubCell"/>
</dbReference>
<dbReference type="InterPro" id="IPR000531">
    <property type="entry name" value="Beta-barrel_TonB"/>
</dbReference>
<dbReference type="SUPFAM" id="SSF56935">
    <property type="entry name" value="Porins"/>
    <property type="match status" value="1"/>
</dbReference>
<evidence type="ECO:0000256" key="3">
    <source>
        <dbReference type="ARBA" id="ARBA00022452"/>
    </source>
</evidence>
<dbReference type="InterPro" id="IPR036942">
    <property type="entry name" value="Beta-barrel_TonB_sf"/>
</dbReference>
<reference evidence="12" key="1">
    <citation type="submission" date="2021-10" db="EMBL/GenBank/DDBJ databases">
        <title>Tamlana sargassums sp. nov., and Tamlana laminarinivorans sp. nov., two new bacteria isolated from the brown alga.</title>
        <authorList>
            <person name="Li J."/>
        </authorList>
    </citation>
    <scope>NUCLEOTIDE SEQUENCE</scope>
    <source>
        <strain evidence="12">PT2-4</strain>
    </source>
</reference>
<comment type="subcellular location">
    <subcellularLocation>
        <location evidence="1 8">Cell outer membrane</location>
        <topology evidence="1 8">Multi-pass membrane protein</topology>
    </subcellularLocation>
</comment>
<evidence type="ECO:0000256" key="1">
    <source>
        <dbReference type="ARBA" id="ARBA00004571"/>
    </source>
</evidence>
<comment type="similarity">
    <text evidence="8 9">Belongs to the TonB-dependent receptor family.</text>
</comment>
<evidence type="ECO:0000256" key="6">
    <source>
        <dbReference type="ARBA" id="ARBA00023136"/>
    </source>
</evidence>
<evidence type="ECO:0000256" key="8">
    <source>
        <dbReference type="PROSITE-ProRule" id="PRU01360"/>
    </source>
</evidence>
<dbReference type="RefSeq" id="WP_226543812.1">
    <property type="nucleotide sequence ID" value="NZ_JAJAPW010000004.1"/>
</dbReference>
<evidence type="ECO:0000313" key="13">
    <source>
        <dbReference type="Proteomes" id="UP001139199"/>
    </source>
</evidence>
<feature type="domain" description="TonB-dependent receptor plug" evidence="11">
    <location>
        <begin position="144"/>
        <end position="245"/>
    </location>
</feature>
<dbReference type="Gene3D" id="2.40.170.20">
    <property type="entry name" value="TonB-dependent receptor, beta-barrel domain"/>
    <property type="match status" value="1"/>
</dbReference>
<keyword evidence="4 8" id="KW-0812">Transmembrane</keyword>
<dbReference type="PROSITE" id="PS52016">
    <property type="entry name" value="TONB_DEPENDENT_REC_3"/>
    <property type="match status" value="1"/>
</dbReference>
<keyword evidence="2 8" id="KW-0813">Transport</keyword>
<dbReference type="InterPro" id="IPR037066">
    <property type="entry name" value="Plug_dom_sf"/>
</dbReference>
<dbReference type="Gene3D" id="2.60.40.1120">
    <property type="entry name" value="Carboxypeptidase-like, regulatory domain"/>
    <property type="match status" value="1"/>
</dbReference>
<comment type="caution">
    <text evidence="12">The sequence shown here is derived from an EMBL/GenBank/DDBJ whole genome shotgun (WGS) entry which is preliminary data.</text>
</comment>
<keyword evidence="12" id="KW-0675">Receptor</keyword>
<dbReference type="Gene3D" id="2.170.130.10">
    <property type="entry name" value="TonB-dependent receptor, plug domain"/>
    <property type="match status" value="1"/>
</dbReference>
<keyword evidence="5 9" id="KW-0798">TonB box</keyword>
<evidence type="ECO:0000313" key="12">
    <source>
        <dbReference type="EMBL" id="MCB4799321.1"/>
    </source>
</evidence>
<feature type="domain" description="TonB-dependent receptor-like beta-barrel" evidence="10">
    <location>
        <begin position="382"/>
        <end position="850"/>
    </location>
</feature>
<name>A0A9X1I0R2_9FLAO</name>
<keyword evidence="7 8" id="KW-0998">Cell outer membrane</keyword>
<dbReference type="PANTHER" id="PTHR32552">
    <property type="entry name" value="FERRICHROME IRON RECEPTOR-RELATED"/>
    <property type="match status" value="1"/>
</dbReference>
<evidence type="ECO:0000256" key="5">
    <source>
        <dbReference type="ARBA" id="ARBA00023077"/>
    </source>
</evidence>
<evidence type="ECO:0000259" key="10">
    <source>
        <dbReference type="Pfam" id="PF00593"/>
    </source>
</evidence>
<keyword evidence="3 8" id="KW-1134">Transmembrane beta strand</keyword>
<evidence type="ECO:0000259" key="11">
    <source>
        <dbReference type="Pfam" id="PF07715"/>
    </source>
</evidence>
<keyword evidence="6 8" id="KW-0472">Membrane</keyword>
<proteinExistence type="inferred from homology"/>
<dbReference type="Pfam" id="PF13715">
    <property type="entry name" value="CarbopepD_reg_2"/>
    <property type="match status" value="1"/>
</dbReference>
<evidence type="ECO:0000256" key="4">
    <source>
        <dbReference type="ARBA" id="ARBA00022692"/>
    </source>
</evidence>
<accession>A0A9X1I0R2</accession>
<dbReference type="GO" id="GO:0015344">
    <property type="term" value="F:siderophore uptake transmembrane transporter activity"/>
    <property type="evidence" value="ECO:0007669"/>
    <property type="project" value="TreeGrafter"/>
</dbReference>
<organism evidence="12 13">
    <name type="scientific">Neotamlana laminarinivorans</name>
    <dbReference type="NCBI Taxonomy" id="2883124"/>
    <lineage>
        <taxon>Bacteria</taxon>
        <taxon>Pseudomonadati</taxon>
        <taxon>Bacteroidota</taxon>
        <taxon>Flavobacteriia</taxon>
        <taxon>Flavobacteriales</taxon>
        <taxon>Flavobacteriaceae</taxon>
        <taxon>Neotamlana</taxon>
    </lineage>
</organism>
<dbReference type="Pfam" id="PF00593">
    <property type="entry name" value="TonB_dep_Rec_b-barrel"/>
    <property type="match status" value="1"/>
</dbReference>